<keyword evidence="6 10" id="KW-0594">Phospholipid biosynthesis</keyword>
<dbReference type="GO" id="GO:0005737">
    <property type="term" value="C:cytoplasm"/>
    <property type="evidence" value="ECO:0007669"/>
    <property type="project" value="UniProtKB-SubCell"/>
</dbReference>
<dbReference type="AlphaFoldDB" id="A0A956LXW3"/>
<dbReference type="HAMAP" id="MF_00019">
    <property type="entry name" value="PlsX"/>
    <property type="match status" value="1"/>
</dbReference>
<evidence type="ECO:0000256" key="4">
    <source>
        <dbReference type="ARBA" id="ARBA00022679"/>
    </source>
</evidence>
<dbReference type="GO" id="GO:0008654">
    <property type="term" value="P:phospholipid biosynthetic process"/>
    <property type="evidence" value="ECO:0007669"/>
    <property type="project" value="UniProtKB-KW"/>
</dbReference>
<dbReference type="GO" id="GO:0043811">
    <property type="term" value="F:phosphate:acyl-[acyl carrier protein] acyltransferase activity"/>
    <property type="evidence" value="ECO:0007669"/>
    <property type="project" value="UniProtKB-UniRule"/>
</dbReference>
<comment type="subcellular location">
    <subcellularLocation>
        <location evidence="10">Cytoplasm</location>
    </subcellularLocation>
    <text evidence="10">Associated with the membrane possibly through PlsY.</text>
</comment>
<keyword evidence="5 10" id="KW-0443">Lipid metabolism</keyword>
<dbReference type="EMBL" id="JAGQHR010000244">
    <property type="protein sequence ID" value="MCA9727830.1"/>
    <property type="molecule type" value="Genomic_DNA"/>
</dbReference>
<name>A0A956LXW3_UNCEI</name>
<keyword evidence="2 10" id="KW-0963">Cytoplasm</keyword>
<evidence type="ECO:0000256" key="8">
    <source>
        <dbReference type="ARBA" id="ARBA00024069"/>
    </source>
</evidence>
<evidence type="ECO:0000256" key="7">
    <source>
        <dbReference type="ARBA" id="ARBA00023264"/>
    </source>
</evidence>
<evidence type="ECO:0000313" key="11">
    <source>
        <dbReference type="EMBL" id="MCA9727830.1"/>
    </source>
</evidence>
<evidence type="ECO:0000256" key="3">
    <source>
        <dbReference type="ARBA" id="ARBA00022516"/>
    </source>
</evidence>
<dbReference type="GO" id="GO:0006633">
    <property type="term" value="P:fatty acid biosynthetic process"/>
    <property type="evidence" value="ECO:0007669"/>
    <property type="project" value="UniProtKB-UniRule"/>
</dbReference>
<evidence type="ECO:0000256" key="5">
    <source>
        <dbReference type="ARBA" id="ARBA00023098"/>
    </source>
</evidence>
<dbReference type="PIRSF" id="PIRSF002465">
    <property type="entry name" value="Phsphlp_syn_PlsX"/>
    <property type="match status" value="1"/>
</dbReference>
<gene>
    <name evidence="10 11" type="primary">plsX</name>
    <name evidence="11" type="ORF">KC729_09120</name>
</gene>
<keyword evidence="11" id="KW-0012">Acyltransferase</keyword>
<protein>
    <recommendedName>
        <fullName evidence="8 10">Phosphate acyltransferase</fullName>
        <ecNumber evidence="8 10">2.3.1.274</ecNumber>
    </recommendedName>
    <alternativeName>
        <fullName evidence="10">Acyl-ACP phosphotransacylase</fullName>
    </alternativeName>
    <alternativeName>
        <fullName evidence="10">Acyl-[acyl-carrier-protein]--phosphate acyltransferase</fullName>
    </alternativeName>
    <alternativeName>
        <fullName evidence="10">Phosphate-acyl-ACP acyltransferase</fullName>
    </alternativeName>
</protein>
<dbReference type="Pfam" id="PF02504">
    <property type="entry name" value="FA_synthesis"/>
    <property type="match status" value="1"/>
</dbReference>
<dbReference type="PANTHER" id="PTHR30100:SF1">
    <property type="entry name" value="PHOSPHATE ACYLTRANSFERASE"/>
    <property type="match status" value="1"/>
</dbReference>
<comment type="function">
    <text evidence="10">Catalyzes the reversible formation of acyl-phosphate (acyl-PO(4)) from acyl-[acyl-carrier-protein] (acyl-ACP). This enzyme utilizes acyl-ACP as fatty acyl donor, but not acyl-CoA.</text>
</comment>
<sequence>MGGDRAPESVVQGAIDAAAHFHDDLEVVLVGDENAIGCYLPATEAQRLGIEIVHTSESIGMGESATTSYRKKRDSSIAVGIKLLGERRVDAFVSAGNTGAVVTASLLGLGRIKGVHRPAILTIVPTHHGQCLMLDVGANSDTKPAHLYQFAIMGRVYAQSVSGIPEPTIGLLNIGEESSKGSDLAQAAFKMLTECPGNLNFVGNVEGRDILKGTVDVVVCDGFTGNVILKFAESVVGMVVGAIRSELKRSLKFKLGALLLKPVFARVRSRLNYEEYGGAPLLGVDGVVVICHGSSSAKAIRNALRVAASGAREGIDAKIAEELSRELLREEVAG</sequence>
<organism evidence="11 12">
    <name type="scientific">Eiseniibacteriota bacterium</name>
    <dbReference type="NCBI Taxonomy" id="2212470"/>
    <lineage>
        <taxon>Bacteria</taxon>
        <taxon>Candidatus Eiseniibacteriota</taxon>
    </lineage>
</organism>
<evidence type="ECO:0000256" key="9">
    <source>
        <dbReference type="ARBA" id="ARBA00046608"/>
    </source>
</evidence>
<dbReference type="InterPro" id="IPR003664">
    <property type="entry name" value="FA_synthesis"/>
</dbReference>
<keyword evidence="4 10" id="KW-0808">Transferase</keyword>
<evidence type="ECO:0000256" key="1">
    <source>
        <dbReference type="ARBA" id="ARBA00001232"/>
    </source>
</evidence>
<evidence type="ECO:0000256" key="10">
    <source>
        <dbReference type="HAMAP-Rule" id="MF_00019"/>
    </source>
</evidence>
<reference evidence="11" key="2">
    <citation type="journal article" date="2021" name="Microbiome">
        <title>Successional dynamics and alternative stable states in a saline activated sludge microbial community over 9 years.</title>
        <authorList>
            <person name="Wang Y."/>
            <person name="Ye J."/>
            <person name="Ju F."/>
            <person name="Liu L."/>
            <person name="Boyd J.A."/>
            <person name="Deng Y."/>
            <person name="Parks D.H."/>
            <person name="Jiang X."/>
            <person name="Yin X."/>
            <person name="Woodcroft B.J."/>
            <person name="Tyson G.W."/>
            <person name="Hugenholtz P."/>
            <person name="Polz M.F."/>
            <person name="Zhang T."/>
        </authorList>
    </citation>
    <scope>NUCLEOTIDE SEQUENCE</scope>
    <source>
        <strain evidence="11">HKST-UBA01</strain>
    </source>
</reference>
<evidence type="ECO:0000256" key="2">
    <source>
        <dbReference type="ARBA" id="ARBA00022490"/>
    </source>
</evidence>
<dbReference type="InterPro" id="IPR012281">
    <property type="entry name" value="Phospholipid_synth_PlsX-like"/>
</dbReference>
<comment type="subunit">
    <text evidence="9 10">Homodimer. Probably interacts with PlsY.</text>
</comment>
<dbReference type="Gene3D" id="3.40.718.10">
    <property type="entry name" value="Isopropylmalate Dehydrogenase"/>
    <property type="match status" value="1"/>
</dbReference>
<reference evidence="11" key="1">
    <citation type="submission" date="2020-04" db="EMBL/GenBank/DDBJ databases">
        <authorList>
            <person name="Zhang T."/>
        </authorList>
    </citation>
    <scope>NUCLEOTIDE SEQUENCE</scope>
    <source>
        <strain evidence="11">HKST-UBA01</strain>
    </source>
</reference>
<comment type="caution">
    <text evidence="11">The sequence shown here is derived from an EMBL/GenBank/DDBJ whole genome shotgun (WGS) entry which is preliminary data.</text>
</comment>
<evidence type="ECO:0000256" key="6">
    <source>
        <dbReference type="ARBA" id="ARBA00023209"/>
    </source>
</evidence>
<dbReference type="PANTHER" id="PTHR30100">
    <property type="entry name" value="FATTY ACID/PHOSPHOLIPID SYNTHESIS PROTEIN PLSX"/>
    <property type="match status" value="1"/>
</dbReference>
<dbReference type="Proteomes" id="UP000697710">
    <property type="component" value="Unassembled WGS sequence"/>
</dbReference>
<comment type="pathway">
    <text evidence="10">Lipid metabolism; phospholipid metabolism.</text>
</comment>
<comment type="similarity">
    <text evidence="10">Belongs to the PlsX family.</text>
</comment>
<comment type="catalytic activity">
    <reaction evidence="1 10">
        <text>a fatty acyl-[ACP] + phosphate = an acyl phosphate + holo-[ACP]</text>
        <dbReference type="Rhea" id="RHEA:42292"/>
        <dbReference type="Rhea" id="RHEA-COMP:9685"/>
        <dbReference type="Rhea" id="RHEA-COMP:14125"/>
        <dbReference type="ChEBI" id="CHEBI:43474"/>
        <dbReference type="ChEBI" id="CHEBI:59918"/>
        <dbReference type="ChEBI" id="CHEBI:64479"/>
        <dbReference type="ChEBI" id="CHEBI:138651"/>
        <dbReference type="EC" id="2.3.1.274"/>
    </reaction>
</comment>
<accession>A0A956LXW3</accession>
<keyword evidence="3 10" id="KW-0444">Lipid biosynthesis</keyword>
<dbReference type="SUPFAM" id="SSF53659">
    <property type="entry name" value="Isocitrate/Isopropylmalate dehydrogenase-like"/>
    <property type="match status" value="1"/>
</dbReference>
<evidence type="ECO:0000313" key="12">
    <source>
        <dbReference type="Proteomes" id="UP000697710"/>
    </source>
</evidence>
<dbReference type="NCBIfam" id="TIGR00182">
    <property type="entry name" value="plsX"/>
    <property type="match status" value="1"/>
</dbReference>
<keyword evidence="7 10" id="KW-1208">Phospholipid metabolism</keyword>
<proteinExistence type="inferred from homology"/>
<dbReference type="EC" id="2.3.1.274" evidence="8 10"/>